<gene>
    <name evidence="1" type="ORF">BJX63DRAFT_1396</name>
</gene>
<evidence type="ECO:0000313" key="2">
    <source>
        <dbReference type="Proteomes" id="UP001610334"/>
    </source>
</evidence>
<sequence>MPCLFKWRPSDLILRLCSGNNAEMEEEPAVELQSPAPRCELFIHGPFTVNGMDLIELEPAAETTLYGTLPDRYEPLLKVGGRYEILLAGGEIEQWTWGANRDHQGQGQPMPPGPKISLPAGPRFRFTTLSPHWWLRPQGQNQRRRTPLIEPSARVPGAPVLKITLMVDDATITGREWDIDLRLKTKVTYHGVLGEGSAGPIIFHAGAARNYESDVFLDRCRNGATWEPVIPGFVCDLGMYLADLPRGGPEDLAIALNSLPPSGENGVAYPTNLDGHPKLVVPASDVVELVYVDKD</sequence>
<name>A0ABR4I580_9EURO</name>
<accession>A0ABR4I580</accession>
<comment type="caution">
    <text evidence="1">The sequence shown here is derived from an EMBL/GenBank/DDBJ whole genome shotgun (WGS) entry which is preliminary data.</text>
</comment>
<reference evidence="1 2" key="1">
    <citation type="submission" date="2024-07" db="EMBL/GenBank/DDBJ databases">
        <title>Section-level genome sequencing and comparative genomics of Aspergillus sections Usti and Cavernicolus.</title>
        <authorList>
            <consortium name="Lawrence Berkeley National Laboratory"/>
            <person name="Nybo J.L."/>
            <person name="Vesth T.C."/>
            <person name="Theobald S."/>
            <person name="Frisvad J.C."/>
            <person name="Larsen T.O."/>
            <person name="Kjaerboelling I."/>
            <person name="Rothschild-Mancinelli K."/>
            <person name="Lyhne E.K."/>
            <person name="Kogle M.E."/>
            <person name="Barry K."/>
            <person name="Clum A."/>
            <person name="Na H."/>
            <person name="Ledsgaard L."/>
            <person name="Lin J."/>
            <person name="Lipzen A."/>
            <person name="Kuo A."/>
            <person name="Riley R."/>
            <person name="Mondo S."/>
            <person name="Labutti K."/>
            <person name="Haridas S."/>
            <person name="Pangalinan J."/>
            <person name="Salamov A.A."/>
            <person name="Simmons B.A."/>
            <person name="Magnuson J.K."/>
            <person name="Chen J."/>
            <person name="Drula E."/>
            <person name="Henrissat B."/>
            <person name="Wiebenga A."/>
            <person name="Lubbers R.J."/>
            <person name="Gomes A.C."/>
            <person name="Makela M.R."/>
            <person name="Stajich J."/>
            <person name="Grigoriev I.V."/>
            <person name="Mortensen U.H."/>
            <person name="De Vries R.P."/>
            <person name="Baker S.E."/>
            <person name="Andersen M.R."/>
        </authorList>
    </citation>
    <scope>NUCLEOTIDE SEQUENCE [LARGE SCALE GENOMIC DNA]</scope>
    <source>
        <strain evidence="1 2">CBS 588.65</strain>
    </source>
</reference>
<dbReference type="Proteomes" id="UP001610334">
    <property type="component" value="Unassembled WGS sequence"/>
</dbReference>
<protein>
    <submittedName>
        <fullName evidence="1">Uncharacterized protein</fullName>
    </submittedName>
</protein>
<evidence type="ECO:0000313" key="1">
    <source>
        <dbReference type="EMBL" id="KAL2822910.1"/>
    </source>
</evidence>
<proteinExistence type="predicted"/>
<keyword evidence="2" id="KW-1185">Reference proteome</keyword>
<dbReference type="EMBL" id="JBFXLT010000001">
    <property type="protein sequence ID" value="KAL2822910.1"/>
    <property type="molecule type" value="Genomic_DNA"/>
</dbReference>
<organism evidence="1 2">
    <name type="scientific">Aspergillus granulosus</name>
    <dbReference type="NCBI Taxonomy" id="176169"/>
    <lineage>
        <taxon>Eukaryota</taxon>
        <taxon>Fungi</taxon>
        <taxon>Dikarya</taxon>
        <taxon>Ascomycota</taxon>
        <taxon>Pezizomycotina</taxon>
        <taxon>Eurotiomycetes</taxon>
        <taxon>Eurotiomycetidae</taxon>
        <taxon>Eurotiales</taxon>
        <taxon>Aspergillaceae</taxon>
        <taxon>Aspergillus</taxon>
        <taxon>Aspergillus subgen. Nidulantes</taxon>
    </lineage>
</organism>